<keyword evidence="2" id="KW-0472">Membrane</keyword>
<evidence type="ECO:0000313" key="4">
    <source>
        <dbReference type="Proteomes" id="UP001432027"/>
    </source>
</evidence>
<dbReference type="PANTHER" id="PTHR34851">
    <property type="entry name" value="PROTEIN CBG05235-RELATED"/>
    <property type="match status" value="1"/>
</dbReference>
<keyword evidence="2" id="KW-0812">Transmembrane</keyword>
<dbReference type="EMBL" id="BTSX01000004">
    <property type="protein sequence ID" value="GMS96487.1"/>
    <property type="molecule type" value="Genomic_DNA"/>
</dbReference>
<evidence type="ECO:0000256" key="1">
    <source>
        <dbReference type="SAM" id="MobiDB-lite"/>
    </source>
</evidence>
<evidence type="ECO:0000313" key="3">
    <source>
        <dbReference type="EMBL" id="GMS96487.1"/>
    </source>
</evidence>
<evidence type="ECO:0000256" key="2">
    <source>
        <dbReference type="SAM" id="Phobius"/>
    </source>
</evidence>
<proteinExistence type="predicted"/>
<feature type="transmembrane region" description="Helical" evidence="2">
    <location>
        <begin position="152"/>
        <end position="172"/>
    </location>
</feature>
<dbReference type="PROSITE" id="PS51257">
    <property type="entry name" value="PROKAR_LIPOPROTEIN"/>
    <property type="match status" value="1"/>
</dbReference>
<dbReference type="AlphaFoldDB" id="A0AAV5TQF3"/>
<feature type="region of interest" description="Disordered" evidence="1">
    <location>
        <begin position="233"/>
        <end position="252"/>
    </location>
</feature>
<keyword evidence="2" id="KW-1133">Transmembrane helix</keyword>
<comment type="caution">
    <text evidence="3">The sequence shown here is derived from an EMBL/GenBank/DDBJ whole genome shotgun (WGS) entry which is preliminary data.</text>
</comment>
<gene>
    <name evidence="3" type="ORF">PENTCL1PPCAC_18662</name>
</gene>
<feature type="compositionally biased region" description="Polar residues" evidence="1">
    <location>
        <begin position="233"/>
        <end position="243"/>
    </location>
</feature>
<name>A0AAV5TQF3_9BILA</name>
<feature type="transmembrane region" description="Helical" evidence="2">
    <location>
        <begin position="50"/>
        <end position="74"/>
    </location>
</feature>
<dbReference type="Pfam" id="PF25093">
    <property type="entry name" value="DUF7807"/>
    <property type="match status" value="1"/>
</dbReference>
<sequence length="252" mass="28404">MGFKELIVRGRCCCGCAVTLGSTILATVSGCWAFCQMFTLIFFFDWKDGWFSGLCALLYCLVSMCASICVWQSIRTRREKYMRPMMLISIIHFVAFVIFLIMSLTSAFGGHTAINDAVEKQMNWCAQASQQCQESQNKMTKEDKQAYERSTAWYYVFTFFCLTILSVWVFFIHFSCHIKLIMTEEDYPIAHYHGDDDMTLTTFPAPAYDAAAAAAATHPALAYPGTPYDLPPSYTNQTATTADETPVKVPLP</sequence>
<accession>A0AAV5TQF3</accession>
<dbReference type="InterPro" id="IPR056709">
    <property type="entry name" value="DUF7807"/>
</dbReference>
<keyword evidence="4" id="KW-1185">Reference proteome</keyword>
<dbReference type="PANTHER" id="PTHR34851:SF5">
    <property type="entry name" value="MARVEL DOMAIN-CONTAINING PROTEIN"/>
    <property type="match status" value="1"/>
</dbReference>
<dbReference type="Proteomes" id="UP001432027">
    <property type="component" value="Unassembled WGS sequence"/>
</dbReference>
<reference evidence="3" key="1">
    <citation type="submission" date="2023-10" db="EMBL/GenBank/DDBJ databases">
        <title>Genome assembly of Pristionchus species.</title>
        <authorList>
            <person name="Yoshida K."/>
            <person name="Sommer R.J."/>
        </authorList>
    </citation>
    <scope>NUCLEOTIDE SEQUENCE</scope>
    <source>
        <strain evidence="3">RS0144</strain>
    </source>
</reference>
<protein>
    <submittedName>
        <fullName evidence="3">Uncharacterized protein</fullName>
    </submittedName>
</protein>
<organism evidence="3 4">
    <name type="scientific">Pristionchus entomophagus</name>
    <dbReference type="NCBI Taxonomy" id="358040"/>
    <lineage>
        <taxon>Eukaryota</taxon>
        <taxon>Metazoa</taxon>
        <taxon>Ecdysozoa</taxon>
        <taxon>Nematoda</taxon>
        <taxon>Chromadorea</taxon>
        <taxon>Rhabditida</taxon>
        <taxon>Rhabditina</taxon>
        <taxon>Diplogasteromorpha</taxon>
        <taxon>Diplogasteroidea</taxon>
        <taxon>Neodiplogasteridae</taxon>
        <taxon>Pristionchus</taxon>
    </lineage>
</organism>
<feature type="transmembrane region" description="Helical" evidence="2">
    <location>
        <begin position="12"/>
        <end position="44"/>
    </location>
</feature>
<feature type="transmembrane region" description="Helical" evidence="2">
    <location>
        <begin position="86"/>
        <end position="108"/>
    </location>
</feature>